<dbReference type="NCBIfam" id="TIGR00229">
    <property type="entry name" value="sensory_box"/>
    <property type="match status" value="1"/>
</dbReference>
<evidence type="ECO:0000256" key="1">
    <source>
        <dbReference type="ARBA" id="ARBA00000085"/>
    </source>
</evidence>
<evidence type="ECO:0000256" key="5">
    <source>
        <dbReference type="ARBA" id="ARBA00022777"/>
    </source>
</evidence>
<dbReference type="InterPro" id="IPR005467">
    <property type="entry name" value="His_kinase_dom"/>
</dbReference>
<dbReference type="InterPro" id="IPR052162">
    <property type="entry name" value="Sensor_kinase/Photoreceptor"/>
</dbReference>
<feature type="region of interest" description="Disordered" evidence="6">
    <location>
        <begin position="667"/>
        <end position="690"/>
    </location>
</feature>
<reference evidence="10 11" key="1">
    <citation type="submission" date="2016-01" db="EMBL/GenBank/DDBJ databases">
        <authorList>
            <person name="Oliw E.H."/>
        </authorList>
    </citation>
    <scope>NUCLEOTIDE SEQUENCE [LARGE SCALE GENOMIC DNA]</scope>
    <source>
        <strain evidence="10">LMG 22029</strain>
    </source>
</reference>
<dbReference type="RefSeq" id="WP_060857273.1">
    <property type="nucleotide sequence ID" value="NZ_FCOC02000014.1"/>
</dbReference>
<dbReference type="Gene3D" id="3.30.565.10">
    <property type="entry name" value="Histidine kinase-like ATPase, C-terminal domain"/>
    <property type="match status" value="1"/>
</dbReference>
<comment type="catalytic activity">
    <reaction evidence="1">
        <text>ATP + protein L-histidine = ADP + protein N-phospho-L-histidine.</text>
        <dbReference type="EC" id="2.7.13.3"/>
    </reaction>
</comment>
<dbReference type="InterPro" id="IPR036097">
    <property type="entry name" value="HisK_dim/P_sf"/>
</dbReference>
<dbReference type="SMART" id="SM00387">
    <property type="entry name" value="HATPase_c"/>
    <property type="match status" value="1"/>
</dbReference>
<protein>
    <recommendedName>
        <fullName evidence="2">histidine kinase</fullName>
        <ecNumber evidence="2">2.7.13.3</ecNumber>
    </recommendedName>
</protein>
<dbReference type="InterPro" id="IPR003018">
    <property type="entry name" value="GAF"/>
</dbReference>
<dbReference type="InterPro" id="IPR036890">
    <property type="entry name" value="HATPase_C_sf"/>
</dbReference>
<dbReference type="PRINTS" id="PR00344">
    <property type="entry name" value="BCTRLSENSOR"/>
</dbReference>
<evidence type="ECO:0000256" key="3">
    <source>
        <dbReference type="ARBA" id="ARBA00022553"/>
    </source>
</evidence>
<feature type="domain" description="Histidine kinase" evidence="7">
    <location>
        <begin position="450"/>
        <end position="666"/>
    </location>
</feature>
<dbReference type="SUPFAM" id="SSF47384">
    <property type="entry name" value="Homodimeric domain of signal transducing histidine kinase"/>
    <property type="match status" value="1"/>
</dbReference>
<dbReference type="SUPFAM" id="SSF55785">
    <property type="entry name" value="PYP-like sensor domain (PAS domain)"/>
    <property type="match status" value="2"/>
</dbReference>
<dbReference type="PANTHER" id="PTHR43304">
    <property type="entry name" value="PHYTOCHROME-LIKE PROTEIN CPH1"/>
    <property type="match status" value="1"/>
</dbReference>
<dbReference type="SMART" id="SM00091">
    <property type="entry name" value="PAS"/>
    <property type="match status" value="1"/>
</dbReference>
<evidence type="ECO:0000259" key="7">
    <source>
        <dbReference type="PROSITE" id="PS50109"/>
    </source>
</evidence>
<dbReference type="PROSITE" id="PS50109">
    <property type="entry name" value="HIS_KIN"/>
    <property type="match status" value="1"/>
</dbReference>
<dbReference type="SUPFAM" id="SSF55781">
    <property type="entry name" value="GAF domain-like"/>
    <property type="match status" value="1"/>
</dbReference>
<keyword evidence="5" id="KW-0418">Kinase</keyword>
<dbReference type="SMART" id="SM00086">
    <property type="entry name" value="PAC"/>
    <property type="match status" value="2"/>
</dbReference>
<dbReference type="InterPro" id="IPR001610">
    <property type="entry name" value="PAC"/>
</dbReference>
<dbReference type="SMART" id="SM00065">
    <property type="entry name" value="GAF"/>
    <property type="match status" value="1"/>
</dbReference>
<feature type="domain" description="PAC" evidence="9">
    <location>
        <begin position="87"/>
        <end position="139"/>
    </location>
</feature>
<dbReference type="InterPro" id="IPR003661">
    <property type="entry name" value="HisK_dim/P_dom"/>
</dbReference>
<dbReference type="OrthoDB" id="8872837at2"/>
<dbReference type="Pfam" id="PF13185">
    <property type="entry name" value="GAF_2"/>
    <property type="match status" value="1"/>
</dbReference>
<dbReference type="InterPro" id="IPR035965">
    <property type="entry name" value="PAS-like_dom_sf"/>
</dbReference>
<dbReference type="Pfam" id="PF02518">
    <property type="entry name" value="HATPase_c"/>
    <property type="match status" value="1"/>
</dbReference>
<dbReference type="InterPro" id="IPR000014">
    <property type="entry name" value="PAS"/>
</dbReference>
<dbReference type="CDD" id="cd00082">
    <property type="entry name" value="HisKA"/>
    <property type="match status" value="1"/>
</dbReference>
<evidence type="ECO:0000256" key="6">
    <source>
        <dbReference type="SAM" id="MobiDB-lite"/>
    </source>
</evidence>
<evidence type="ECO:0000259" key="9">
    <source>
        <dbReference type="PROSITE" id="PS50113"/>
    </source>
</evidence>
<evidence type="ECO:0000313" key="11">
    <source>
        <dbReference type="Proteomes" id="UP000054893"/>
    </source>
</evidence>
<dbReference type="InterPro" id="IPR013655">
    <property type="entry name" value="PAS_fold_3"/>
</dbReference>
<evidence type="ECO:0000313" key="10">
    <source>
        <dbReference type="EMBL" id="SAL39672.1"/>
    </source>
</evidence>
<dbReference type="InterPro" id="IPR000700">
    <property type="entry name" value="PAS-assoc_C"/>
</dbReference>
<dbReference type="Gene3D" id="3.30.450.20">
    <property type="entry name" value="PAS domain"/>
    <property type="match status" value="2"/>
</dbReference>
<dbReference type="InterPro" id="IPR029016">
    <property type="entry name" value="GAF-like_dom_sf"/>
</dbReference>
<keyword evidence="4" id="KW-0808">Transferase</keyword>
<sequence length="690" mass="76332">MCPDKQLTFQPIAGMENELLQVIDALPGLVWTALPSGQVDFLNRRWREYTGMSAETILQCWQDAIHPDDLPELLKRWSANLSSGEPQEMDARLRRFDGEYRWFLIRTRPVLDASGQLVKWCGLNTEIEDRRRIEALLAGETELLELVAAGRPMAVILEWFCRLVESVAPGCYCSIALLQPAGTHLEHGAAPSLPREFIDSIIDGPAESNPCASAALSNEQIIVSDLLSDPRWALCSWRQMALHHGIHACWSMPIVAASGKVTGVCSIHYDGRRRSAPLDQALIGQIARIASIAVERTQHDATLKRSEAFLAETRRLSSTGGFSKRVSTGEITWSEEVYRMFEFDAARPVTLELIRSRVHPEDRVSFDDMLERQQRGIDYEHEYRLLMPDQSVKYMHVVAHAIRDASGQCEYMAAIQDVTERRRSEAALIEARSELARVARASSFGVLTASIAHEVNQPLSGIITNASTCLRMLGAEPPNLEGARETARRTIRDGNRASEVIKRLRALFCKTDTTIENVDLNESIGEIVTLFRSELHRSGVTVQIDLAGNLPCVSGDRVQLQQVILNLLLNALEAMNGIDDRPRRLLVVTELDANDIVRVSVADTGAGFGIHEPARLFDAFYTTKPGGMGIGLSVSKSIIDNHGGQLWAIGNESGGATFSFSIPKQSKLRKDGNGGSAHWIAGVTDRQQSP</sequence>
<evidence type="ECO:0000256" key="4">
    <source>
        <dbReference type="ARBA" id="ARBA00022679"/>
    </source>
</evidence>
<dbReference type="PROSITE" id="PS50112">
    <property type="entry name" value="PAS"/>
    <property type="match status" value="1"/>
</dbReference>
<dbReference type="GO" id="GO:0000155">
    <property type="term" value="F:phosphorelay sensor kinase activity"/>
    <property type="evidence" value="ECO:0007669"/>
    <property type="project" value="InterPro"/>
</dbReference>
<dbReference type="SMART" id="SM00388">
    <property type="entry name" value="HisKA"/>
    <property type="match status" value="1"/>
</dbReference>
<name>A0A158H5M6_CABSO</name>
<evidence type="ECO:0000256" key="2">
    <source>
        <dbReference type="ARBA" id="ARBA00012438"/>
    </source>
</evidence>
<dbReference type="SUPFAM" id="SSF55874">
    <property type="entry name" value="ATPase domain of HSP90 chaperone/DNA topoisomerase II/histidine kinase"/>
    <property type="match status" value="1"/>
</dbReference>
<dbReference type="EMBL" id="FCOC02000014">
    <property type="protein sequence ID" value="SAL39672.1"/>
    <property type="molecule type" value="Genomic_DNA"/>
</dbReference>
<dbReference type="Gene3D" id="2.10.70.100">
    <property type="match status" value="1"/>
</dbReference>
<feature type="domain" description="PAC" evidence="9">
    <location>
        <begin position="379"/>
        <end position="430"/>
    </location>
</feature>
<feature type="domain" description="PAS" evidence="8">
    <location>
        <begin position="15"/>
        <end position="84"/>
    </location>
</feature>
<dbReference type="EC" id="2.7.13.3" evidence="2"/>
<evidence type="ECO:0000259" key="8">
    <source>
        <dbReference type="PROSITE" id="PS50112"/>
    </source>
</evidence>
<dbReference type="PROSITE" id="PS50113">
    <property type="entry name" value="PAC"/>
    <property type="match status" value="2"/>
</dbReference>
<dbReference type="Pfam" id="PF00512">
    <property type="entry name" value="HisKA"/>
    <property type="match status" value="1"/>
</dbReference>
<dbReference type="Gene3D" id="1.10.287.130">
    <property type="match status" value="1"/>
</dbReference>
<organism evidence="10 11">
    <name type="scientific">Caballeronia sordidicola</name>
    <name type="common">Burkholderia sordidicola</name>
    <dbReference type="NCBI Taxonomy" id="196367"/>
    <lineage>
        <taxon>Bacteria</taxon>
        <taxon>Pseudomonadati</taxon>
        <taxon>Pseudomonadota</taxon>
        <taxon>Betaproteobacteria</taxon>
        <taxon>Burkholderiales</taxon>
        <taxon>Burkholderiaceae</taxon>
        <taxon>Caballeronia</taxon>
    </lineage>
</organism>
<proteinExistence type="predicted"/>
<dbReference type="InterPro" id="IPR004358">
    <property type="entry name" value="Sig_transdc_His_kin-like_C"/>
</dbReference>
<keyword evidence="3" id="KW-0597">Phosphoprotein</keyword>
<dbReference type="CDD" id="cd00130">
    <property type="entry name" value="PAS"/>
    <property type="match status" value="2"/>
</dbReference>
<dbReference type="Proteomes" id="UP000054893">
    <property type="component" value="Unassembled WGS sequence"/>
</dbReference>
<gene>
    <name evidence="10" type="ORF">AWB64_04176</name>
</gene>
<dbReference type="AlphaFoldDB" id="A0A158H5M6"/>
<accession>A0A158H5M6</accession>
<dbReference type="InterPro" id="IPR003594">
    <property type="entry name" value="HATPase_dom"/>
</dbReference>
<dbReference type="Pfam" id="PF08447">
    <property type="entry name" value="PAS_3"/>
    <property type="match status" value="2"/>
</dbReference>
<dbReference type="Gene3D" id="3.30.450.40">
    <property type="match status" value="1"/>
</dbReference>
<dbReference type="PANTHER" id="PTHR43304:SF1">
    <property type="entry name" value="PAC DOMAIN-CONTAINING PROTEIN"/>
    <property type="match status" value="1"/>
</dbReference>
<dbReference type="FunFam" id="3.30.450.20:FF:000099">
    <property type="entry name" value="Sensory box sensor histidine kinase"/>
    <property type="match status" value="1"/>
</dbReference>